<dbReference type="HOGENOM" id="CLU_088024_0_0_1"/>
<evidence type="ECO:0000256" key="6">
    <source>
        <dbReference type="ARBA" id="ARBA00023136"/>
    </source>
</evidence>
<evidence type="ECO:0000256" key="5">
    <source>
        <dbReference type="ARBA" id="ARBA00022989"/>
    </source>
</evidence>
<evidence type="ECO:0000256" key="1">
    <source>
        <dbReference type="ARBA" id="ARBA00002489"/>
    </source>
</evidence>
<accession>D8PK48</accession>
<evidence type="ECO:0000313" key="9">
    <source>
        <dbReference type="Proteomes" id="UP000007431"/>
    </source>
</evidence>
<protein>
    <recommendedName>
        <fullName evidence="3 7">Defect at low temperature protein 1</fullName>
    </recommendedName>
</protein>
<dbReference type="AlphaFoldDB" id="D8PK48"/>
<dbReference type="InterPro" id="IPR038869">
    <property type="entry name" value="DLT1"/>
</dbReference>
<evidence type="ECO:0000256" key="4">
    <source>
        <dbReference type="ARBA" id="ARBA00022692"/>
    </source>
</evidence>
<reference evidence="8 9" key="1">
    <citation type="journal article" date="2010" name="Nat. Biotechnol.">
        <title>Genome sequence of the model mushroom Schizophyllum commune.</title>
        <authorList>
            <person name="Ohm R.A."/>
            <person name="de Jong J.F."/>
            <person name="Lugones L.G."/>
            <person name="Aerts A."/>
            <person name="Kothe E."/>
            <person name="Stajich J.E."/>
            <person name="de Vries R.P."/>
            <person name="Record E."/>
            <person name="Levasseur A."/>
            <person name="Baker S.E."/>
            <person name="Bartholomew K.A."/>
            <person name="Coutinho P.M."/>
            <person name="Erdmann S."/>
            <person name="Fowler T.J."/>
            <person name="Gathman A.C."/>
            <person name="Lombard V."/>
            <person name="Henrissat B."/>
            <person name="Knabe N."/>
            <person name="Kuees U."/>
            <person name="Lilly W.W."/>
            <person name="Lindquist E."/>
            <person name="Lucas S."/>
            <person name="Magnuson J.K."/>
            <person name="Piumi F."/>
            <person name="Raudaskoski M."/>
            <person name="Salamov A."/>
            <person name="Schmutz J."/>
            <person name="Schwarze F.W.M.R."/>
            <person name="vanKuyk P.A."/>
            <person name="Horton J.S."/>
            <person name="Grigoriev I.V."/>
            <person name="Woesten H.A.B."/>
        </authorList>
    </citation>
    <scope>NUCLEOTIDE SEQUENCE [LARGE SCALE GENOMIC DNA]</scope>
    <source>
        <strain evidence="9">H4-8 / FGSC 9210</strain>
    </source>
</reference>
<sequence>MSALTRLLSQLAYFLLVLVMLMLTGLSCVALLSQAFRQSADRKRGSDALMILAAYVIVVVVSLVLCFQRRIAVRMRLARISKVHRMLRKGDVPRPVYRYMTEEYVRTCLIAHESLPKDVVHPGWGQPGGPYEGINFRRALLDTIPRLDALARVVIPALPPLRPHSRMLHHFRFLLPLLTNPREPSIRVGPDGAVEYGEVAEEELVTALHWYDAAVQIARHSAREPTQEEFESGIQALEEIMTTINSRLKRCSDTS</sequence>
<feature type="transmembrane region" description="Helical" evidence="7">
    <location>
        <begin position="48"/>
        <end position="67"/>
    </location>
</feature>
<gene>
    <name evidence="7" type="primary">DLT1</name>
    <name evidence="8" type="ORF">SCHCODRAFT_231735</name>
</gene>
<proteinExistence type="inferred from homology"/>
<comment type="similarity">
    <text evidence="2 7">Belongs to the DLT1 family.</text>
</comment>
<feature type="transmembrane region" description="Helical" evidence="7">
    <location>
        <begin position="12"/>
        <end position="36"/>
    </location>
</feature>
<dbReference type="PANTHER" id="PTHR40021:SF1">
    <property type="entry name" value="DEFECT AT LOW TEMPERATURE PROTEIN 1"/>
    <property type="match status" value="1"/>
</dbReference>
<organism evidence="9">
    <name type="scientific">Schizophyllum commune (strain H4-8 / FGSC 9210)</name>
    <name type="common">Split gill fungus</name>
    <dbReference type="NCBI Taxonomy" id="578458"/>
    <lineage>
        <taxon>Eukaryota</taxon>
        <taxon>Fungi</taxon>
        <taxon>Dikarya</taxon>
        <taxon>Basidiomycota</taxon>
        <taxon>Agaricomycotina</taxon>
        <taxon>Agaricomycetes</taxon>
        <taxon>Agaricomycetidae</taxon>
        <taxon>Agaricales</taxon>
        <taxon>Schizophyllaceae</taxon>
        <taxon>Schizophyllum</taxon>
    </lineage>
</organism>
<dbReference type="Proteomes" id="UP000007431">
    <property type="component" value="Unassembled WGS sequence"/>
</dbReference>
<dbReference type="eggNOG" id="ENOG502RAJJ">
    <property type="taxonomic scope" value="Eukaryota"/>
</dbReference>
<evidence type="ECO:0000256" key="2">
    <source>
        <dbReference type="ARBA" id="ARBA00005550"/>
    </source>
</evidence>
<dbReference type="InParanoid" id="D8PK48"/>
<comment type="subcellular location">
    <subcellularLocation>
        <location evidence="7">Membrane</location>
        <topology evidence="7">Multi-pass membrane protein</topology>
    </subcellularLocation>
</comment>
<evidence type="ECO:0000256" key="7">
    <source>
        <dbReference type="RuleBase" id="RU367100"/>
    </source>
</evidence>
<comment type="function">
    <text evidence="1 7">Required for growth under high-pressure and low-temperature conditions.</text>
</comment>
<dbReference type="PANTHER" id="PTHR40021">
    <property type="entry name" value="DEFECT AT LOW TEMPERATURE PROTEIN 1"/>
    <property type="match status" value="1"/>
</dbReference>
<name>D8PK48_SCHCM</name>
<keyword evidence="6 7" id="KW-0472">Membrane</keyword>
<dbReference type="GO" id="GO:0016020">
    <property type="term" value="C:membrane"/>
    <property type="evidence" value="ECO:0007669"/>
    <property type="project" value="UniProtKB-SubCell"/>
</dbReference>
<keyword evidence="9" id="KW-1185">Reference proteome</keyword>
<keyword evidence="4 7" id="KW-0812">Transmembrane</keyword>
<dbReference type="VEuPathDB" id="FungiDB:SCHCODRAFT_02610104"/>
<dbReference type="OMA" id="QEYTRAC"/>
<keyword evidence="5 7" id="KW-1133">Transmembrane helix</keyword>
<dbReference type="PROSITE" id="PS51257">
    <property type="entry name" value="PROKAR_LIPOPROTEIN"/>
    <property type="match status" value="1"/>
</dbReference>
<evidence type="ECO:0000313" key="8">
    <source>
        <dbReference type="EMBL" id="EFJ02616.1"/>
    </source>
</evidence>
<evidence type="ECO:0000256" key="3">
    <source>
        <dbReference type="ARBA" id="ARBA00021353"/>
    </source>
</evidence>
<dbReference type="EMBL" id="GL377302">
    <property type="protein sequence ID" value="EFJ02616.1"/>
    <property type="molecule type" value="Genomic_DNA"/>
</dbReference>